<feature type="chain" id="PRO_5028519066" description="RxLR effector protein" evidence="5">
    <location>
        <begin position="20"/>
        <end position="169"/>
    </location>
</feature>
<evidence type="ECO:0000313" key="7">
    <source>
        <dbReference type="Proteomes" id="UP000198211"/>
    </source>
</evidence>
<evidence type="ECO:0000256" key="5">
    <source>
        <dbReference type="RuleBase" id="RU367124"/>
    </source>
</evidence>
<comment type="domain">
    <text evidence="5">The RxLR-dEER motif acts to carry the protein into the host cell cytoplasm through binding to cell surface phosphatidylinositol-3-phosphate.</text>
</comment>
<reference evidence="7" key="1">
    <citation type="submission" date="2017-03" db="EMBL/GenBank/DDBJ databases">
        <title>Phytopthora megakarya and P. palmivora, two closely related causual agents of cacao black pod achieved similar genome size and gene model numbers by different mechanisms.</title>
        <authorList>
            <person name="Ali S."/>
            <person name="Shao J."/>
            <person name="Larry D.J."/>
            <person name="Kronmiller B."/>
            <person name="Shen D."/>
            <person name="Strem M.D."/>
            <person name="Melnick R.L."/>
            <person name="Guiltinan M.J."/>
            <person name="Tyler B.M."/>
            <person name="Meinhardt L.W."/>
            <person name="Bailey B.A."/>
        </authorList>
    </citation>
    <scope>NUCLEOTIDE SEQUENCE [LARGE SCALE GENOMIC DNA]</scope>
    <source>
        <strain evidence="7">zdho120</strain>
    </source>
</reference>
<dbReference type="GO" id="GO:0005576">
    <property type="term" value="C:extracellular region"/>
    <property type="evidence" value="ECO:0007669"/>
    <property type="project" value="UniProtKB-SubCell"/>
</dbReference>
<comment type="caution">
    <text evidence="6">The sequence shown here is derived from an EMBL/GenBank/DDBJ whole genome shotgun (WGS) entry which is preliminary data.</text>
</comment>
<evidence type="ECO:0000256" key="2">
    <source>
        <dbReference type="ARBA" id="ARBA00010400"/>
    </source>
</evidence>
<accession>A0A225V6H7</accession>
<dbReference type="OrthoDB" id="141311at2759"/>
<dbReference type="EMBL" id="NBNE01007388">
    <property type="protein sequence ID" value="OWZ00714.1"/>
    <property type="molecule type" value="Genomic_DNA"/>
</dbReference>
<sequence>MRFEYLLFAVATLIVVTTAEFSQIASSDEVPTIHTTHVATAAHRYLRSHHDALQGDDSRENNEEDNEERGLVNTQKADDLLQTEELKGALYNKPNRHALFKKRNAAPADHHLRLSNIGDQGEDSRFADDECNFNGNLNLTRLHGMLASADAFSSRYNSFSILPANSNTT</sequence>
<feature type="signal peptide" evidence="5">
    <location>
        <begin position="1"/>
        <end position="19"/>
    </location>
</feature>
<comment type="function">
    <text evidence="5">Effector that suppresses plant defense responses during pathogen infection.</text>
</comment>
<dbReference type="Proteomes" id="UP000198211">
    <property type="component" value="Unassembled WGS sequence"/>
</dbReference>
<name>A0A225V6H7_9STRA</name>
<dbReference type="AlphaFoldDB" id="A0A225V6H7"/>
<comment type="subcellular location">
    <subcellularLocation>
        <location evidence="1 5">Secreted</location>
    </subcellularLocation>
</comment>
<comment type="similarity">
    <text evidence="2 5">Belongs to the RxLR effector family.</text>
</comment>
<gene>
    <name evidence="6" type="ORF">PHMEG_00028035</name>
</gene>
<proteinExistence type="inferred from homology"/>
<keyword evidence="4 5" id="KW-0732">Signal</keyword>
<protein>
    <recommendedName>
        <fullName evidence="5">RxLR effector protein</fullName>
    </recommendedName>
</protein>
<dbReference type="InterPro" id="IPR031825">
    <property type="entry name" value="RXLR"/>
</dbReference>
<evidence type="ECO:0000313" key="6">
    <source>
        <dbReference type="EMBL" id="OWZ00714.1"/>
    </source>
</evidence>
<evidence type="ECO:0000256" key="1">
    <source>
        <dbReference type="ARBA" id="ARBA00004613"/>
    </source>
</evidence>
<keyword evidence="7" id="KW-1185">Reference proteome</keyword>
<evidence type="ECO:0000256" key="4">
    <source>
        <dbReference type="ARBA" id="ARBA00022729"/>
    </source>
</evidence>
<keyword evidence="3 5" id="KW-0964">Secreted</keyword>
<organism evidence="6 7">
    <name type="scientific">Phytophthora megakarya</name>
    <dbReference type="NCBI Taxonomy" id="4795"/>
    <lineage>
        <taxon>Eukaryota</taxon>
        <taxon>Sar</taxon>
        <taxon>Stramenopiles</taxon>
        <taxon>Oomycota</taxon>
        <taxon>Peronosporomycetes</taxon>
        <taxon>Peronosporales</taxon>
        <taxon>Peronosporaceae</taxon>
        <taxon>Phytophthora</taxon>
    </lineage>
</organism>
<dbReference type="Pfam" id="PF16810">
    <property type="entry name" value="RXLR"/>
    <property type="match status" value="1"/>
</dbReference>
<evidence type="ECO:0000256" key="3">
    <source>
        <dbReference type="ARBA" id="ARBA00022525"/>
    </source>
</evidence>